<dbReference type="Proteomes" id="UP000182444">
    <property type="component" value="Chromosome 1C"/>
</dbReference>
<sequence>MTHHDLETGVDSLSSAGMDKLMRVVTSGDNDEYIHLGGHKYHRNELAKAFGGQFNPGSAPIPSRKFANTAPIGVFAFSIAIILLGLYLTETRGIMTPNLVVGNALFGAGLVLFVAGLWEIVAENTFAAIVFMCFSCFWMSYAAINIPWFGIIEAYTDPGEFANAMGVYLMVWFAFAVVLTLCTVRATIPFFLLFFFLDLALMFLAIGYFTDNYAFINAGGGFCIACGVMGFWNAWAGMATADNTFTWLLPGTFMMPWAKKTD</sequence>
<keyword evidence="4 6" id="KW-1133">Transmembrane helix</keyword>
<evidence type="ECO:0000256" key="4">
    <source>
        <dbReference type="ARBA" id="ARBA00022989"/>
    </source>
</evidence>
<accession>A0A1D8NCE3</accession>
<feature type="transmembrane region" description="Helical" evidence="6">
    <location>
        <begin position="190"/>
        <end position="209"/>
    </location>
</feature>
<dbReference type="eggNOG" id="ENOG502QUJS">
    <property type="taxonomic scope" value="Eukaryota"/>
</dbReference>
<dbReference type="PANTHER" id="PTHR31123">
    <property type="entry name" value="ACCUMULATION OF DYADS PROTEIN 2-RELATED"/>
    <property type="match status" value="1"/>
</dbReference>
<evidence type="ECO:0000256" key="2">
    <source>
        <dbReference type="ARBA" id="ARBA00005587"/>
    </source>
</evidence>
<dbReference type="VEuPathDB" id="FungiDB:YALI1_C32119g"/>
<evidence type="ECO:0000256" key="5">
    <source>
        <dbReference type="ARBA" id="ARBA00023136"/>
    </source>
</evidence>
<dbReference type="Proteomes" id="UP000256601">
    <property type="component" value="Unassembled WGS sequence"/>
</dbReference>
<dbReference type="GO" id="GO:0015123">
    <property type="term" value="F:acetate transmembrane transporter activity"/>
    <property type="evidence" value="ECO:0007669"/>
    <property type="project" value="TreeGrafter"/>
</dbReference>
<evidence type="ECO:0000313" key="8">
    <source>
        <dbReference type="EMBL" id="RDW24753.1"/>
    </source>
</evidence>
<feature type="transmembrane region" description="Helical" evidence="6">
    <location>
        <begin position="66"/>
        <end position="88"/>
    </location>
</feature>
<dbReference type="VEuPathDB" id="FungiDB:YALI0_C23298g"/>
<dbReference type="EMBL" id="CP017555">
    <property type="protein sequence ID" value="AOW03300.1"/>
    <property type="molecule type" value="Genomic_DNA"/>
</dbReference>
<evidence type="ECO:0000256" key="1">
    <source>
        <dbReference type="ARBA" id="ARBA00004141"/>
    </source>
</evidence>
<dbReference type="PANTHER" id="PTHR31123:SF1">
    <property type="entry name" value="ACCUMULATION OF DYADS PROTEIN 2-RELATED"/>
    <property type="match status" value="1"/>
</dbReference>
<protein>
    <submittedName>
        <fullName evidence="8">GPR1/FUN34/yaaH family-domain-containing protein</fullName>
    </submittedName>
</protein>
<reference evidence="8 10" key="2">
    <citation type="submission" date="2018-07" db="EMBL/GenBank/DDBJ databases">
        <title>Draft Genome Assemblies for Five Robust Yarrowia lipolytica Strains Exhibiting High Lipid Production and Pentose Sugar Utilization and Sugar Alcohol Secretion from Undetoxified Lignocellulosic Biomass Hydrolysates.</title>
        <authorList>
            <consortium name="DOE Joint Genome Institute"/>
            <person name="Walker C."/>
            <person name="Ryu S."/>
            <person name="Na H."/>
            <person name="Zane M."/>
            <person name="LaButti K."/>
            <person name="Lipzen A."/>
            <person name="Haridas S."/>
            <person name="Barry K."/>
            <person name="Grigoriev I.V."/>
            <person name="Quarterman J."/>
            <person name="Slininger P."/>
            <person name="Dien B."/>
            <person name="Trinh C.T."/>
        </authorList>
    </citation>
    <scope>NUCLEOTIDE SEQUENCE [LARGE SCALE GENOMIC DNA]</scope>
    <source>
        <strain evidence="8 10">YB392</strain>
    </source>
</reference>
<proteinExistence type="inferred from homology"/>
<dbReference type="NCBIfam" id="NF038013">
    <property type="entry name" value="AceTr_1"/>
    <property type="match status" value="1"/>
</dbReference>
<dbReference type="RefSeq" id="XP_502175.1">
    <property type="nucleotide sequence ID" value="XM_502175.1"/>
</dbReference>
<feature type="transmembrane region" description="Helical" evidence="6">
    <location>
        <begin position="164"/>
        <end position="183"/>
    </location>
</feature>
<reference evidence="7 9" key="1">
    <citation type="journal article" date="2016" name="PLoS ONE">
        <title>Sequence Assembly of Yarrowia lipolytica Strain W29/CLIB89 Shows Transposable Element Diversity.</title>
        <authorList>
            <person name="Magnan C."/>
            <person name="Yu J."/>
            <person name="Chang I."/>
            <person name="Jahn E."/>
            <person name="Kanomata Y."/>
            <person name="Wu J."/>
            <person name="Zeller M."/>
            <person name="Oakes M."/>
            <person name="Baldi P."/>
            <person name="Sandmeyer S."/>
        </authorList>
    </citation>
    <scope>NUCLEOTIDE SEQUENCE [LARGE SCALE GENOMIC DNA]</scope>
    <source>
        <strain evidence="7">CLIB89</strain>
        <strain evidence="9">CLIB89(W29)</strain>
    </source>
</reference>
<dbReference type="InterPro" id="IPR051633">
    <property type="entry name" value="AceTr"/>
</dbReference>
<evidence type="ECO:0000256" key="3">
    <source>
        <dbReference type="ARBA" id="ARBA00022692"/>
    </source>
</evidence>
<keyword evidence="3 6" id="KW-0812">Transmembrane</keyword>
<dbReference type="OMA" id="YDGEANM"/>
<dbReference type="EMBL" id="KZ859022">
    <property type="protein sequence ID" value="RDW24753.1"/>
    <property type="molecule type" value="Genomic_DNA"/>
</dbReference>
<dbReference type="AlphaFoldDB" id="A0A1D8NCE3"/>
<evidence type="ECO:0000313" key="10">
    <source>
        <dbReference type="Proteomes" id="UP000256601"/>
    </source>
</evidence>
<feature type="transmembrane region" description="Helical" evidence="6">
    <location>
        <begin position="215"/>
        <end position="235"/>
    </location>
</feature>
<evidence type="ECO:0000256" key="6">
    <source>
        <dbReference type="SAM" id="Phobius"/>
    </source>
</evidence>
<organism evidence="7 9">
    <name type="scientific">Yarrowia lipolytica</name>
    <name type="common">Candida lipolytica</name>
    <dbReference type="NCBI Taxonomy" id="4952"/>
    <lineage>
        <taxon>Eukaryota</taxon>
        <taxon>Fungi</taxon>
        <taxon>Dikarya</taxon>
        <taxon>Ascomycota</taxon>
        <taxon>Saccharomycotina</taxon>
        <taxon>Dipodascomycetes</taxon>
        <taxon>Dipodascales</taxon>
        <taxon>Dipodascales incertae sedis</taxon>
        <taxon>Yarrowia</taxon>
    </lineage>
</organism>
<feature type="transmembrane region" description="Helical" evidence="6">
    <location>
        <begin position="100"/>
        <end position="118"/>
    </location>
</feature>
<evidence type="ECO:0000313" key="7">
    <source>
        <dbReference type="EMBL" id="AOW03300.1"/>
    </source>
</evidence>
<dbReference type="InterPro" id="IPR000791">
    <property type="entry name" value="Gpr1/Fun34/SatP-like"/>
</dbReference>
<dbReference type="KEGG" id="yli:2909605"/>
<dbReference type="GeneID" id="2909605"/>
<dbReference type="Pfam" id="PF01184">
    <property type="entry name" value="Gpr1_Fun34_YaaH"/>
    <property type="match status" value="1"/>
</dbReference>
<feature type="transmembrane region" description="Helical" evidence="6">
    <location>
        <begin position="125"/>
        <end position="144"/>
    </location>
</feature>
<evidence type="ECO:0000313" key="9">
    <source>
        <dbReference type="Proteomes" id="UP000182444"/>
    </source>
</evidence>
<gene>
    <name evidence="8" type="ORF">B0I71DRAFT_121048</name>
    <name evidence="7" type="ORF">YALI1_C32119g</name>
</gene>
<keyword evidence="5 6" id="KW-0472">Membrane</keyword>
<dbReference type="OrthoDB" id="3648309at2759"/>
<comment type="subcellular location">
    <subcellularLocation>
        <location evidence="1">Membrane</location>
        <topology evidence="1">Multi-pass membrane protein</topology>
    </subcellularLocation>
</comment>
<name>A0A1D8NCE3_YARLL</name>
<dbReference type="GO" id="GO:0005886">
    <property type="term" value="C:plasma membrane"/>
    <property type="evidence" value="ECO:0007669"/>
    <property type="project" value="TreeGrafter"/>
</dbReference>
<comment type="similarity">
    <text evidence="2">Belongs to the acetate uptake transporter (AceTr) (TC 2.A.96) family.</text>
</comment>